<evidence type="ECO:0000256" key="1">
    <source>
        <dbReference type="ARBA" id="ARBA00004141"/>
    </source>
</evidence>
<proteinExistence type="predicted"/>
<keyword evidence="2 5" id="KW-0812">Transmembrane</keyword>
<sequence length="228" mass="24526">MHTDPNAPPVNPLPPIVWALATPIILLELAFSAGTRGFVGGPNAVGWRLSAIEDYGFFGPLFDRMLATGDMGGGALLRMFSYVFVNYSFTQTIFVIVFLLALGNMVGRIFSAPAVLVIFFGSAFAGAAAYGLVLDDMRPLVGGYPAVYGLIGAYTFLLWIKFGVEGSSQYQAFTLIAFLMGIQLIFTLLFGGTNDWVADIAGFVAGFALSFIVSPGGWSRVRARIKHR</sequence>
<dbReference type="eggNOG" id="COG0705">
    <property type="taxonomic scope" value="Bacteria"/>
</dbReference>
<feature type="transmembrane region" description="Helical" evidence="5">
    <location>
        <begin position="172"/>
        <end position="190"/>
    </location>
</feature>
<dbReference type="OrthoDB" id="7836448at2"/>
<dbReference type="GO" id="GO:0016020">
    <property type="term" value="C:membrane"/>
    <property type="evidence" value="ECO:0007669"/>
    <property type="project" value="UniProtKB-SubCell"/>
</dbReference>
<dbReference type="Gene3D" id="1.20.1540.10">
    <property type="entry name" value="Rhomboid-like"/>
    <property type="match status" value="1"/>
</dbReference>
<evidence type="ECO:0000256" key="2">
    <source>
        <dbReference type="ARBA" id="ARBA00022692"/>
    </source>
</evidence>
<dbReference type="InterPro" id="IPR022764">
    <property type="entry name" value="Peptidase_S54_rhomboid_dom"/>
</dbReference>
<feature type="transmembrane region" description="Helical" evidence="5">
    <location>
        <begin position="114"/>
        <end position="134"/>
    </location>
</feature>
<keyword evidence="4 5" id="KW-0472">Membrane</keyword>
<evidence type="ECO:0000256" key="5">
    <source>
        <dbReference type="SAM" id="Phobius"/>
    </source>
</evidence>
<organism evidence="7 8">
    <name type="scientific">Actibacterium atlanticum</name>
    <dbReference type="NCBI Taxonomy" id="1461693"/>
    <lineage>
        <taxon>Bacteria</taxon>
        <taxon>Pseudomonadati</taxon>
        <taxon>Pseudomonadota</taxon>
        <taxon>Alphaproteobacteria</taxon>
        <taxon>Rhodobacterales</taxon>
        <taxon>Roseobacteraceae</taxon>
        <taxon>Actibacterium</taxon>
    </lineage>
</organism>
<feature type="transmembrane region" description="Helical" evidence="5">
    <location>
        <begin position="196"/>
        <end position="218"/>
    </location>
</feature>
<evidence type="ECO:0000259" key="6">
    <source>
        <dbReference type="Pfam" id="PF01694"/>
    </source>
</evidence>
<gene>
    <name evidence="7" type="ORF">ATO10_04807</name>
</gene>
<dbReference type="SUPFAM" id="SSF144091">
    <property type="entry name" value="Rhomboid-like"/>
    <property type="match status" value="1"/>
</dbReference>
<dbReference type="GO" id="GO:0004252">
    <property type="term" value="F:serine-type endopeptidase activity"/>
    <property type="evidence" value="ECO:0007669"/>
    <property type="project" value="InterPro"/>
</dbReference>
<evidence type="ECO:0000256" key="4">
    <source>
        <dbReference type="ARBA" id="ARBA00023136"/>
    </source>
</evidence>
<evidence type="ECO:0000313" key="7">
    <source>
        <dbReference type="EMBL" id="KCV82901.1"/>
    </source>
</evidence>
<keyword evidence="3 5" id="KW-1133">Transmembrane helix</keyword>
<protein>
    <recommendedName>
        <fullName evidence="6">Peptidase S54 rhomboid domain-containing protein</fullName>
    </recommendedName>
</protein>
<dbReference type="RefSeq" id="WP_035249241.1">
    <property type="nucleotide sequence ID" value="NZ_AQQY01000002.1"/>
</dbReference>
<comment type="caution">
    <text evidence="7">The sequence shown here is derived from an EMBL/GenBank/DDBJ whole genome shotgun (WGS) entry which is preliminary data.</text>
</comment>
<dbReference type="Proteomes" id="UP000024836">
    <property type="component" value="Unassembled WGS sequence"/>
</dbReference>
<name>A0A058ZPX5_9RHOB</name>
<comment type="subcellular location">
    <subcellularLocation>
        <location evidence="1">Membrane</location>
        <topology evidence="1">Multi-pass membrane protein</topology>
    </subcellularLocation>
</comment>
<keyword evidence="8" id="KW-1185">Reference proteome</keyword>
<evidence type="ECO:0000313" key="8">
    <source>
        <dbReference type="Proteomes" id="UP000024836"/>
    </source>
</evidence>
<evidence type="ECO:0000256" key="3">
    <source>
        <dbReference type="ARBA" id="ARBA00022989"/>
    </source>
</evidence>
<feature type="transmembrane region" description="Helical" evidence="5">
    <location>
        <begin position="79"/>
        <end position="102"/>
    </location>
</feature>
<dbReference type="PATRIC" id="fig|1461693.3.peg.981"/>
<feature type="transmembrane region" description="Helical" evidence="5">
    <location>
        <begin position="140"/>
        <end position="160"/>
    </location>
</feature>
<dbReference type="EMBL" id="AQQY01000002">
    <property type="protein sequence ID" value="KCV82901.1"/>
    <property type="molecule type" value="Genomic_DNA"/>
</dbReference>
<dbReference type="AlphaFoldDB" id="A0A058ZPX5"/>
<reference evidence="7 8" key="1">
    <citation type="submission" date="2013-04" db="EMBL/GenBank/DDBJ databases">
        <title>Shimia sp. 22II-S11-Z10 Genome Sequencing.</title>
        <authorList>
            <person name="Lai Q."/>
            <person name="Li G."/>
            <person name="Shao Z."/>
        </authorList>
    </citation>
    <scope>NUCLEOTIDE SEQUENCE [LARGE SCALE GENOMIC DNA]</scope>
    <source>
        <strain evidence="8">22II-S11-Z10</strain>
    </source>
</reference>
<dbReference type="Pfam" id="PF01694">
    <property type="entry name" value="Rhomboid"/>
    <property type="match status" value="1"/>
</dbReference>
<accession>A0A058ZPX5</accession>
<feature type="domain" description="Peptidase S54 rhomboid" evidence="6">
    <location>
        <begin position="75"/>
        <end position="214"/>
    </location>
</feature>
<dbReference type="InterPro" id="IPR035952">
    <property type="entry name" value="Rhomboid-like_sf"/>
</dbReference>
<dbReference type="STRING" id="1461693.ATO10_04807"/>